<evidence type="ECO:0000313" key="2">
    <source>
        <dbReference type="Proteomes" id="UP000199126"/>
    </source>
</evidence>
<accession>A0A1H8MSD1</accession>
<organism evidence="1 2">
    <name type="scientific">Halogranum amylolyticum</name>
    <dbReference type="NCBI Taxonomy" id="660520"/>
    <lineage>
        <taxon>Archaea</taxon>
        <taxon>Methanobacteriati</taxon>
        <taxon>Methanobacteriota</taxon>
        <taxon>Stenosarchaea group</taxon>
        <taxon>Halobacteria</taxon>
        <taxon>Halobacteriales</taxon>
        <taxon>Haloferacaceae</taxon>
    </lineage>
</organism>
<evidence type="ECO:0000313" key="1">
    <source>
        <dbReference type="EMBL" id="SEO20144.1"/>
    </source>
</evidence>
<dbReference type="Proteomes" id="UP000199126">
    <property type="component" value="Unassembled WGS sequence"/>
</dbReference>
<gene>
    <name evidence="1" type="ORF">SAMN04487948_10153</name>
</gene>
<dbReference type="RefSeq" id="WP_211609034.1">
    <property type="nucleotide sequence ID" value="NZ_FODV01000001.1"/>
</dbReference>
<sequence length="98" mass="10807">MERTPAAFADALSSGAANQVNRAVDEVKNMELEDRAALFDECFEVCRTLYGDGDGYQRQSVIRFAAALYPRLAYRAVGTEFTDDALLGVYTVKETATQ</sequence>
<dbReference type="EMBL" id="FODV01000001">
    <property type="protein sequence ID" value="SEO20144.1"/>
    <property type="molecule type" value="Genomic_DNA"/>
</dbReference>
<keyword evidence="2" id="KW-1185">Reference proteome</keyword>
<dbReference type="AlphaFoldDB" id="A0A1H8MSD1"/>
<proteinExistence type="predicted"/>
<protein>
    <submittedName>
        <fullName evidence="1">Uncharacterized protein</fullName>
    </submittedName>
</protein>
<name>A0A1H8MSD1_9EURY</name>
<reference evidence="2" key="1">
    <citation type="submission" date="2016-10" db="EMBL/GenBank/DDBJ databases">
        <authorList>
            <person name="Varghese N."/>
            <person name="Submissions S."/>
        </authorList>
    </citation>
    <scope>NUCLEOTIDE SEQUENCE [LARGE SCALE GENOMIC DNA]</scope>
    <source>
        <strain evidence="2">CGMCC 1.10121</strain>
    </source>
</reference>
<dbReference type="OrthoDB" id="240934at2157"/>